<evidence type="ECO:0008006" key="8">
    <source>
        <dbReference type="Google" id="ProtNLM"/>
    </source>
</evidence>
<evidence type="ECO:0000256" key="4">
    <source>
        <dbReference type="ARBA" id="ARBA00022989"/>
    </source>
</evidence>
<name>A0A3B0RSJ3_9ZZZZ</name>
<keyword evidence="5 6" id="KW-0472">Membrane</keyword>
<keyword evidence="3 6" id="KW-0812">Transmembrane</keyword>
<dbReference type="EMBL" id="UOEE01000038">
    <property type="protein sequence ID" value="VAV87493.1"/>
    <property type="molecule type" value="Genomic_DNA"/>
</dbReference>
<sequence>MSKRILRSVLPLGVSLLLVYLLFQSLDFDQIRDTFLNIKLPYLILASLAMVIYFLSGAIRFSLLLSPRINLSLPDSIRLNFSLLLMTYALGPLSEGIRVIYLTRKFSVHWKTAIAAHFSDRLLSIWILFLMLVLLAPFAFRSQISFIILTVIFLGLGLSYLISRTRFWPSWINETLVFFHSSLSSKRGFLLQSMFGIFGMIGSATAIWLLSLSLGLTLNYSVALALAPITILASVIPFTYSGLGSREAILAFFLPMVSSVTKEQAVVLSLAVGLCYFLACLPFIVSIPKLIKDNAAANTQGNHKPAIK</sequence>
<evidence type="ECO:0000313" key="7">
    <source>
        <dbReference type="EMBL" id="VAV87493.1"/>
    </source>
</evidence>
<feature type="transmembrane region" description="Helical" evidence="6">
    <location>
        <begin position="146"/>
        <end position="163"/>
    </location>
</feature>
<evidence type="ECO:0000256" key="6">
    <source>
        <dbReference type="SAM" id="Phobius"/>
    </source>
</evidence>
<keyword evidence="4 6" id="KW-1133">Transmembrane helix</keyword>
<dbReference type="Pfam" id="PF03706">
    <property type="entry name" value="LPG_synthase_TM"/>
    <property type="match status" value="1"/>
</dbReference>
<dbReference type="PANTHER" id="PTHR40277:SF1">
    <property type="entry name" value="BLL5419 PROTEIN"/>
    <property type="match status" value="1"/>
</dbReference>
<dbReference type="InterPro" id="IPR022791">
    <property type="entry name" value="L-PG_synthase/AglD"/>
</dbReference>
<proteinExistence type="predicted"/>
<accession>A0A3B0RSJ3</accession>
<gene>
    <name evidence="7" type="ORF">MNBD_ALPHA06-201</name>
</gene>
<feature type="transmembrane region" description="Helical" evidence="6">
    <location>
        <begin position="222"/>
        <end position="244"/>
    </location>
</feature>
<keyword evidence="2" id="KW-1003">Cell membrane</keyword>
<evidence type="ECO:0000256" key="1">
    <source>
        <dbReference type="ARBA" id="ARBA00004651"/>
    </source>
</evidence>
<feature type="transmembrane region" description="Helical" evidence="6">
    <location>
        <begin position="6"/>
        <end position="28"/>
    </location>
</feature>
<evidence type="ECO:0000256" key="2">
    <source>
        <dbReference type="ARBA" id="ARBA00022475"/>
    </source>
</evidence>
<organism evidence="7">
    <name type="scientific">hydrothermal vent metagenome</name>
    <dbReference type="NCBI Taxonomy" id="652676"/>
    <lineage>
        <taxon>unclassified sequences</taxon>
        <taxon>metagenomes</taxon>
        <taxon>ecological metagenomes</taxon>
    </lineage>
</organism>
<feature type="transmembrane region" description="Helical" evidence="6">
    <location>
        <begin position="122"/>
        <end position="140"/>
    </location>
</feature>
<feature type="transmembrane region" description="Helical" evidence="6">
    <location>
        <begin position="40"/>
        <end position="61"/>
    </location>
</feature>
<dbReference type="PANTHER" id="PTHR40277">
    <property type="entry name" value="BLL5419 PROTEIN"/>
    <property type="match status" value="1"/>
</dbReference>
<dbReference type="AlphaFoldDB" id="A0A3B0RSJ3"/>
<reference evidence="7" key="1">
    <citation type="submission" date="2018-06" db="EMBL/GenBank/DDBJ databases">
        <authorList>
            <person name="Zhirakovskaya E."/>
        </authorList>
    </citation>
    <scope>NUCLEOTIDE SEQUENCE</scope>
</reference>
<protein>
    <recommendedName>
        <fullName evidence="8">Flippase-like domain-containing protein</fullName>
    </recommendedName>
</protein>
<evidence type="ECO:0000256" key="3">
    <source>
        <dbReference type="ARBA" id="ARBA00022692"/>
    </source>
</evidence>
<feature type="transmembrane region" description="Helical" evidence="6">
    <location>
        <begin position="189"/>
        <end position="210"/>
    </location>
</feature>
<feature type="transmembrane region" description="Helical" evidence="6">
    <location>
        <begin position="265"/>
        <end position="285"/>
    </location>
</feature>
<dbReference type="GO" id="GO:0005886">
    <property type="term" value="C:plasma membrane"/>
    <property type="evidence" value="ECO:0007669"/>
    <property type="project" value="UniProtKB-SubCell"/>
</dbReference>
<comment type="subcellular location">
    <subcellularLocation>
        <location evidence="1">Cell membrane</location>
        <topology evidence="1">Multi-pass membrane protein</topology>
    </subcellularLocation>
</comment>
<evidence type="ECO:0000256" key="5">
    <source>
        <dbReference type="ARBA" id="ARBA00023136"/>
    </source>
</evidence>
<feature type="transmembrane region" description="Helical" evidence="6">
    <location>
        <begin position="81"/>
        <end position="101"/>
    </location>
</feature>